<accession>A0A9Q1IZS4</accession>
<dbReference type="AlphaFoldDB" id="A0A9Q1IZS4"/>
<evidence type="ECO:0000313" key="2">
    <source>
        <dbReference type="Proteomes" id="UP001152622"/>
    </source>
</evidence>
<name>A0A9Q1IZS4_SYNKA</name>
<organism evidence="1 2">
    <name type="scientific">Synaphobranchus kaupii</name>
    <name type="common">Kaup's arrowtooth eel</name>
    <dbReference type="NCBI Taxonomy" id="118154"/>
    <lineage>
        <taxon>Eukaryota</taxon>
        <taxon>Metazoa</taxon>
        <taxon>Chordata</taxon>
        <taxon>Craniata</taxon>
        <taxon>Vertebrata</taxon>
        <taxon>Euteleostomi</taxon>
        <taxon>Actinopterygii</taxon>
        <taxon>Neopterygii</taxon>
        <taxon>Teleostei</taxon>
        <taxon>Anguilliformes</taxon>
        <taxon>Synaphobranchidae</taxon>
        <taxon>Synaphobranchus</taxon>
    </lineage>
</organism>
<gene>
    <name evidence="1" type="ORF">SKAU_G00161050</name>
</gene>
<keyword evidence="2" id="KW-1185">Reference proteome</keyword>
<reference evidence="1" key="1">
    <citation type="journal article" date="2023" name="Science">
        <title>Genome structures resolve the early diversification of teleost fishes.</title>
        <authorList>
            <person name="Parey E."/>
            <person name="Louis A."/>
            <person name="Montfort J."/>
            <person name="Bouchez O."/>
            <person name="Roques C."/>
            <person name="Iampietro C."/>
            <person name="Lluch J."/>
            <person name="Castinel A."/>
            <person name="Donnadieu C."/>
            <person name="Desvignes T."/>
            <person name="Floi Bucao C."/>
            <person name="Jouanno E."/>
            <person name="Wen M."/>
            <person name="Mejri S."/>
            <person name="Dirks R."/>
            <person name="Jansen H."/>
            <person name="Henkel C."/>
            <person name="Chen W.J."/>
            <person name="Zahm M."/>
            <person name="Cabau C."/>
            <person name="Klopp C."/>
            <person name="Thompson A.W."/>
            <person name="Robinson-Rechavi M."/>
            <person name="Braasch I."/>
            <person name="Lecointre G."/>
            <person name="Bobe J."/>
            <person name="Postlethwait J.H."/>
            <person name="Berthelot C."/>
            <person name="Roest Crollius H."/>
            <person name="Guiguen Y."/>
        </authorList>
    </citation>
    <scope>NUCLEOTIDE SEQUENCE</scope>
    <source>
        <strain evidence="1">WJC10195</strain>
    </source>
</reference>
<protein>
    <submittedName>
        <fullName evidence="1">Uncharacterized protein</fullName>
    </submittedName>
</protein>
<dbReference type="Proteomes" id="UP001152622">
    <property type="component" value="Chromosome 5"/>
</dbReference>
<sequence>MRETGDERRACSQGRPFSEVEVGKEVACGPPLNGQIIDPADRRQAVPHAAAAGAIVSDQVPPSSPDFTPRPSFIEVDLSALPGVSPSDVPPYKYPVEKQWISRWSELRGVHSASRARFPPSGLVAIG</sequence>
<evidence type="ECO:0000313" key="1">
    <source>
        <dbReference type="EMBL" id="KAJ8359580.1"/>
    </source>
</evidence>
<proteinExistence type="predicted"/>
<dbReference type="EMBL" id="JAINUF010000005">
    <property type="protein sequence ID" value="KAJ8359580.1"/>
    <property type="molecule type" value="Genomic_DNA"/>
</dbReference>
<comment type="caution">
    <text evidence="1">The sequence shown here is derived from an EMBL/GenBank/DDBJ whole genome shotgun (WGS) entry which is preliminary data.</text>
</comment>